<dbReference type="GO" id="GO:0004735">
    <property type="term" value="F:pyrroline-5-carboxylate reductase activity"/>
    <property type="evidence" value="ECO:0007669"/>
    <property type="project" value="InterPro"/>
</dbReference>
<comment type="similarity">
    <text evidence="1">Belongs to the pyrroline-5-carboxylate reductase family.</text>
</comment>
<sequence length="195" mass="21117">IKPENLTEVMEEIKGSLREQAILSIVAGASLATLSDGLTYPHIIRAMPNMPARIGEGMIVWTTTIEANQEHKKMARSILSALGKEIYFPEEKYIDMATALSGSGPAYVFLFIEVLTDAGVYIGLSHKVAKELAIQTILGSAHMVEKMGKHPAELRNMVTSPGGTTAEALAQLEWGGFRSSILEAVIAAHEKARQL</sequence>
<dbReference type="SUPFAM" id="SSF51735">
    <property type="entry name" value="NAD(P)-binding Rossmann-fold domains"/>
    <property type="match status" value="1"/>
</dbReference>
<dbReference type="SUPFAM" id="SSF48179">
    <property type="entry name" value="6-phosphogluconate dehydrogenase C-terminal domain-like"/>
    <property type="match status" value="1"/>
</dbReference>
<dbReference type="Gene3D" id="1.10.3730.10">
    <property type="entry name" value="ProC C-terminal domain-like"/>
    <property type="match status" value="1"/>
</dbReference>
<comment type="caution">
    <text evidence="5">The sequence shown here is derived from an EMBL/GenBank/DDBJ whole genome shotgun (WGS) entry which is preliminary data.</text>
</comment>
<reference evidence="5" key="1">
    <citation type="journal article" date="2014" name="Front. Microbiol.">
        <title>High frequency of phylogenetically diverse reductive dehalogenase-homologous genes in deep subseafloor sedimentary metagenomes.</title>
        <authorList>
            <person name="Kawai M."/>
            <person name="Futagami T."/>
            <person name="Toyoda A."/>
            <person name="Takaki Y."/>
            <person name="Nishi S."/>
            <person name="Hori S."/>
            <person name="Arai W."/>
            <person name="Tsubouchi T."/>
            <person name="Morono Y."/>
            <person name="Uchiyama I."/>
            <person name="Ito T."/>
            <person name="Fujiyama A."/>
            <person name="Inagaki F."/>
            <person name="Takami H."/>
        </authorList>
    </citation>
    <scope>NUCLEOTIDE SEQUENCE</scope>
    <source>
        <strain evidence="5">Expedition CK06-06</strain>
    </source>
</reference>
<dbReference type="FunFam" id="1.10.3730.10:FF:000001">
    <property type="entry name" value="Pyrroline-5-carboxylate reductase"/>
    <property type="match status" value="1"/>
</dbReference>
<evidence type="ECO:0000259" key="4">
    <source>
        <dbReference type="Pfam" id="PF14748"/>
    </source>
</evidence>
<dbReference type="InterPro" id="IPR036291">
    <property type="entry name" value="NAD(P)-bd_dom_sf"/>
</dbReference>
<feature type="non-terminal residue" evidence="5">
    <location>
        <position position="1"/>
    </location>
</feature>
<dbReference type="NCBIfam" id="TIGR00112">
    <property type="entry name" value="proC"/>
    <property type="match status" value="1"/>
</dbReference>
<evidence type="ECO:0000256" key="1">
    <source>
        <dbReference type="ARBA" id="ARBA00005525"/>
    </source>
</evidence>
<protein>
    <recommendedName>
        <fullName evidence="4">Pyrroline-5-carboxylate reductase dimerisation domain-containing protein</fullName>
    </recommendedName>
</protein>
<gene>
    <name evidence="5" type="ORF">S01H1_40909</name>
</gene>
<dbReference type="InterPro" id="IPR008927">
    <property type="entry name" value="6-PGluconate_DH-like_C_sf"/>
</dbReference>
<evidence type="ECO:0000256" key="2">
    <source>
        <dbReference type="ARBA" id="ARBA00022857"/>
    </source>
</evidence>
<dbReference type="Gene3D" id="3.40.50.720">
    <property type="entry name" value="NAD(P)-binding Rossmann-like Domain"/>
    <property type="match status" value="1"/>
</dbReference>
<dbReference type="InterPro" id="IPR053790">
    <property type="entry name" value="P5CR-like_CS"/>
</dbReference>
<dbReference type="PROSITE" id="PS00521">
    <property type="entry name" value="P5CR"/>
    <property type="match status" value="1"/>
</dbReference>
<dbReference type="EMBL" id="BARS01025925">
    <property type="protein sequence ID" value="GAG09785.1"/>
    <property type="molecule type" value="Genomic_DNA"/>
</dbReference>
<proteinExistence type="inferred from homology"/>
<organism evidence="5">
    <name type="scientific">marine sediment metagenome</name>
    <dbReference type="NCBI Taxonomy" id="412755"/>
    <lineage>
        <taxon>unclassified sequences</taxon>
        <taxon>metagenomes</taxon>
        <taxon>ecological metagenomes</taxon>
    </lineage>
</organism>
<dbReference type="PANTHER" id="PTHR11645">
    <property type="entry name" value="PYRROLINE-5-CARBOXYLATE REDUCTASE"/>
    <property type="match status" value="1"/>
</dbReference>
<keyword evidence="2" id="KW-0521">NADP</keyword>
<evidence type="ECO:0000313" key="5">
    <source>
        <dbReference type="EMBL" id="GAG09785.1"/>
    </source>
</evidence>
<dbReference type="InterPro" id="IPR029036">
    <property type="entry name" value="P5CR_dimer"/>
</dbReference>
<dbReference type="GO" id="GO:0055129">
    <property type="term" value="P:L-proline biosynthetic process"/>
    <property type="evidence" value="ECO:0007669"/>
    <property type="project" value="TreeGrafter"/>
</dbReference>
<keyword evidence="3" id="KW-0560">Oxidoreductase</keyword>
<accession>X0UVL1</accession>
<dbReference type="AlphaFoldDB" id="X0UVL1"/>
<feature type="domain" description="Pyrroline-5-carboxylate reductase dimerisation" evidence="4">
    <location>
        <begin position="91"/>
        <end position="195"/>
    </location>
</feature>
<dbReference type="HAMAP" id="MF_01925">
    <property type="entry name" value="P5C_reductase"/>
    <property type="match status" value="1"/>
</dbReference>
<evidence type="ECO:0000256" key="3">
    <source>
        <dbReference type="ARBA" id="ARBA00023002"/>
    </source>
</evidence>
<dbReference type="PANTHER" id="PTHR11645:SF66">
    <property type="entry name" value="PYRROLINE-5-CARBOXYLATE REDUCTASE"/>
    <property type="match status" value="1"/>
</dbReference>
<dbReference type="Pfam" id="PF14748">
    <property type="entry name" value="P5CR_dimer"/>
    <property type="match status" value="1"/>
</dbReference>
<name>X0UVL1_9ZZZZ</name>
<dbReference type="InterPro" id="IPR000304">
    <property type="entry name" value="Pyrroline-COOH_reductase"/>
</dbReference>